<evidence type="ECO:0000313" key="9">
    <source>
        <dbReference type="Proteomes" id="UP001317322"/>
    </source>
</evidence>
<keyword evidence="9" id="KW-1185">Reference proteome</keyword>
<feature type="transmembrane region" description="Helical" evidence="6">
    <location>
        <begin position="227"/>
        <end position="246"/>
    </location>
</feature>
<gene>
    <name evidence="8" type="ORF">NP075_02750</name>
</gene>
<evidence type="ECO:0000256" key="2">
    <source>
        <dbReference type="ARBA" id="ARBA00022475"/>
    </source>
</evidence>
<proteinExistence type="predicted"/>
<dbReference type="RefSeq" id="WP_227566298.1">
    <property type="nucleotide sequence ID" value="NZ_CP101989.1"/>
</dbReference>
<keyword evidence="4 6" id="KW-1133">Transmembrane helix</keyword>
<feature type="domain" description="Major facilitator superfamily (MFS) profile" evidence="7">
    <location>
        <begin position="219"/>
        <end position="427"/>
    </location>
</feature>
<feature type="transmembrane region" description="Helical" evidence="6">
    <location>
        <begin position="375"/>
        <end position="398"/>
    </location>
</feature>
<evidence type="ECO:0000256" key="4">
    <source>
        <dbReference type="ARBA" id="ARBA00022989"/>
    </source>
</evidence>
<dbReference type="PANTHER" id="PTHR23513">
    <property type="entry name" value="INTEGRAL MEMBRANE EFFLUX PROTEIN-RELATED"/>
    <property type="match status" value="1"/>
</dbReference>
<feature type="transmembrane region" description="Helical" evidence="6">
    <location>
        <begin position="172"/>
        <end position="191"/>
    </location>
</feature>
<evidence type="ECO:0000256" key="6">
    <source>
        <dbReference type="SAM" id="Phobius"/>
    </source>
</evidence>
<dbReference type="SUPFAM" id="SSF103473">
    <property type="entry name" value="MFS general substrate transporter"/>
    <property type="match status" value="1"/>
</dbReference>
<evidence type="ECO:0000256" key="3">
    <source>
        <dbReference type="ARBA" id="ARBA00022692"/>
    </source>
</evidence>
<accession>A0ABY5K5E5</accession>
<name>A0ABY5K5E5_9CELL</name>
<reference evidence="8 9" key="1">
    <citation type="submission" date="2022-07" db="EMBL/GenBank/DDBJ databases">
        <title>Novel species in genus cellulomonas.</title>
        <authorList>
            <person name="Ye L."/>
        </authorList>
    </citation>
    <scope>NUCLEOTIDE SEQUENCE [LARGE SCALE GENOMIC DNA]</scope>
    <source>
        <strain evidence="9">zg-Y908</strain>
    </source>
</reference>
<organism evidence="8 9">
    <name type="scientific">Cellulomonas wangsupingiae</name>
    <dbReference type="NCBI Taxonomy" id="2968085"/>
    <lineage>
        <taxon>Bacteria</taxon>
        <taxon>Bacillati</taxon>
        <taxon>Actinomycetota</taxon>
        <taxon>Actinomycetes</taxon>
        <taxon>Micrococcales</taxon>
        <taxon>Cellulomonadaceae</taxon>
        <taxon>Cellulomonas</taxon>
    </lineage>
</organism>
<keyword evidence="5 6" id="KW-0472">Membrane</keyword>
<protein>
    <submittedName>
        <fullName evidence="8">MFS transporter</fullName>
    </submittedName>
</protein>
<dbReference type="EMBL" id="CP101989">
    <property type="protein sequence ID" value="UUI65674.1"/>
    <property type="molecule type" value="Genomic_DNA"/>
</dbReference>
<dbReference type="Proteomes" id="UP001317322">
    <property type="component" value="Chromosome"/>
</dbReference>
<dbReference type="Gene3D" id="1.20.1250.20">
    <property type="entry name" value="MFS general substrate transporter like domains"/>
    <property type="match status" value="1"/>
</dbReference>
<dbReference type="InterPro" id="IPR036259">
    <property type="entry name" value="MFS_trans_sf"/>
</dbReference>
<keyword evidence="2" id="KW-1003">Cell membrane</keyword>
<sequence>MTTSTDRPRWRRDVSVFLTGQTFSLLGSMLVQYAILWHLALETRSGAVMAVYAAVGFLPQAVVSVFGGVWADRLDRRALIIGADATIAATTLGLALLLLSGYDDLWLLYVAAAIRSAGAGIQTPAVGALLPQIVPTDKLMRVNGINATIQSAMMLVAPALAAGLYAWASIEAIFFVDVVTALMGIGLLLLVPVPRLVRPDQVAGVRGYLADLVGGVRYVATTPFVRWVLAMWGIVFVLIVAPSFLTPLMVVRTFGEEVWKLTANELAFSIGMTLGGVVVAWWGGLRNRVHTVVLTTALFAVLNVGLGLSTNMWVFFGFMFLIGLGVPFFSTPTMTVLQEKVEPERQGRVFGFVGIVMAVAMPLGMAVFGPLADRFTIQSLLVAAGVALMLVVVAGVALPSGRRAMAEAAVPESADVSPLTDEPARQG</sequence>
<dbReference type="InterPro" id="IPR011701">
    <property type="entry name" value="MFS"/>
</dbReference>
<keyword evidence="3 6" id="KW-0812">Transmembrane</keyword>
<dbReference type="InterPro" id="IPR020846">
    <property type="entry name" value="MFS_dom"/>
</dbReference>
<evidence type="ECO:0000256" key="5">
    <source>
        <dbReference type="ARBA" id="ARBA00023136"/>
    </source>
</evidence>
<feature type="transmembrane region" description="Helical" evidence="6">
    <location>
        <begin position="78"/>
        <end position="100"/>
    </location>
</feature>
<evidence type="ECO:0000313" key="8">
    <source>
        <dbReference type="EMBL" id="UUI65674.1"/>
    </source>
</evidence>
<feature type="transmembrane region" description="Helical" evidence="6">
    <location>
        <begin position="14"/>
        <end position="35"/>
    </location>
</feature>
<dbReference type="CDD" id="cd06173">
    <property type="entry name" value="MFS_MefA_like"/>
    <property type="match status" value="1"/>
</dbReference>
<evidence type="ECO:0000259" key="7">
    <source>
        <dbReference type="PROSITE" id="PS50850"/>
    </source>
</evidence>
<evidence type="ECO:0000256" key="1">
    <source>
        <dbReference type="ARBA" id="ARBA00004651"/>
    </source>
</evidence>
<feature type="transmembrane region" description="Helical" evidence="6">
    <location>
        <begin position="314"/>
        <end position="337"/>
    </location>
</feature>
<feature type="transmembrane region" description="Helical" evidence="6">
    <location>
        <begin position="266"/>
        <end position="284"/>
    </location>
</feature>
<feature type="transmembrane region" description="Helical" evidence="6">
    <location>
        <begin position="349"/>
        <end position="369"/>
    </location>
</feature>
<feature type="transmembrane region" description="Helical" evidence="6">
    <location>
        <begin position="142"/>
        <end position="166"/>
    </location>
</feature>
<feature type="transmembrane region" description="Helical" evidence="6">
    <location>
        <begin position="47"/>
        <end position="71"/>
    </location>
</feature>
<dbReference type="Pfam" id="PF07690">
    <property type="entry name" value="MFS_1"/>
    <property type="match status" value="1"/>
</dbReference>
<dbReference type="PANTHER" id="PTHR23513:SF6">
    <property type="entry name" value="MAJOR FACILITATOR SUPERFAMILY ASSOCIATED DOMAIN-CONTAINING PROTEIN"/>
    <property type="match status" value="1"/>
</dbReference>
<dbReference type="PROSITE" id="PS50850">
    <property type="entry name" value="MFS"/>
    <property type="match status" value="1"/>
</dbReference>
<feature type="transmembrane region" description="Helical" evidence="6">
    <location>
        <begin position="291"/>
        <end position="308"/>
    </location>
</feature>
<feature type="transmembrane region" description="Helical" evidence="6">
    <location>
        <begin position="106"/>
        <end position="130"/>
    </location>
</feature>
<comment type="subcellular location">
    <subcellularLocation>
        <location evidence="1">Cell membrane</location>
        <topology evidence="1">Multi-pass membrane protein</topology>
    </subcellularLocation>
</comment>